<dbReference type="InterPro" id="IPR001099">
    <property type="entry name" value="Chalcone/stilbene_synt_N"/>
</dbReference>
<comment type="similarity">
    <text evidence="1">Belongs to the thiolase-like superfamily. Chalcone/stilbene synthases family.</text>
</comment>
<dbReference type="InterPro" id="IPR016039">
    <property type="entry name" value="Thiolase-like"/>
</dbReference>
<proteinExistence type="inferred from homology"/>
<evidence type="ECO:0000259" key="4">
    <source>
        <dbReference type="Pfam" id="PF02797"/>
    </source>
</evidence>
<dbReference type="InterPro" id="IPR012328">
    <property type="entry name" value="Chalcone/stilbene_synt_C"/>
</dbReference>
<feature type="domain" description="Chalcone/stilbene synthase N-terminal" evidence="3">
    <location>
        <begin position="106"/>
        <end position="213"/>
    </location>
</feature>
<dbReference type="PANTHER" id="PTHR11877">
    <property type="entry name" value="HYDROXYMETHYLGLUTARYL-COA SYNTHASE"/>
    <property type="match status" value="1"/>
</dbReference>
<gene>
    <name evidence="5" type="ORF">LZC94_37435</name>
</gene>
<evidence type="ECO:0000256" key="1">
    <source>
        <dbReference type="ARBA" id="ARBA00005531"/>
    </source>
</evidence>
<reference evidence="5 6" key="1">
    <citation type="submission" date="2021-12" db="EMBL/GenBank/DDBJ databases">
        <title>Discovery of the Pendulisporaceae a myxobacterial family with distinct sporulation behavior and unique specialized metabolism.</title>
        <authorList>
            <person name="Garcia R."/>
            <person name="Popoff A."/>
            <person name="Bader C.D."/>
            <person name="Loehr J."/>
            <person name="Walesch S."/>
            <person name="Walt C."/>
            <person name="Boldt J."/>
            <person name="Bunk B."/>
            <person name="Haeckl F.J.F.P.J."/>
            <person name="Gunesch A.P."/>
            <person name="Birkelbach J."/>
            <person name="Nuebel U."/>
            <person name="Pietschmann T."/>
            <person name="Bach T."/>
            <person name="Mueller R."/>
        </authorList>
    </citation>
    <scope>NUCLEOTIDE SEQUENCE [LARGE SCALE GENOMIC DNA]</scope>
    <source>
        <strain evidence="5 6">MSr11954</strain>
    </source>
</reference>
<evidence type="ECO:0000256" key="2">
    <source>
        <dbReference type="ARBA" id="ARBA00022679"/>
    </source>
</evidence>
<dbReference type="RefSeq" id="WP_394823126.1">
    <property type="nucleotide sequence ID" value="NZ_CP089984.1"/>
</dbReference>
<sequence>MARPTYETRQSDTLAWLASAHVASETALRGLEGAEREVLRRHIEKLIDRCACRADRIARRGSSIADVTSTDWSSREIYDLHQNPRGKGMGARNRRYAHTVMAYFWTEYAQEEAAPSDLIHVTCTGYASPSAAQRMVARRGWGGRTRITHAYHMGCYAAVPALRMARGFVLADDTAQEADARVDVVHTELCSLHLDPSTHTPEQFVVQSLFADGFIRYSLSAATEEPSFEVLALAETIVPDSADAMTWVMTDWGMQMTLSRDVPTRIAGALGTFVARLYDKAGLDPATYFAQTVFAVHPGGPKIIDEVGRLLELREDQIAASRGVLFDFGNMSSATLPHIWMRVLEDPAAPRGTPVVSLAFGPGLTICGSIFRKR</sequence>
<dbReference type="EMBL" id="CP089984">
    <property type="protein sequence ID" value="WXB13514.1"/>
    <property type="molecule type" value="Genomic_DNA"/>
</dbReference>
<evidence type="ECO:0008006" key="7">
    <source>
        <dbReference type="Google" id="ProtNLM"/>
    </source>
</evidence>
<dbReference type="SUPFAM" id="SSF53901">
    <property type="entry name" value="Thiolase-like"/>
    <property type="match status" value="2"/>
</dbReference>
<name>A0ABZ2LV67_9BACT</name>
<dbReference type="Proteomes" id="UP001370348">
    <property type="component" value="Chromosome"/>
</dbReference>
<dbReference type="Pfam" id="PF02797">
    <property type="entry name" value="Chal_sti_synt_C"/>
    <property type="match status" value="1"/>
</dbReference>
<organism evidence="5 6">
    <name type="scientific">Pendulispora albinea</name>
    <dbReference type="NCBI Taxonomy" id="2741071"/>
    <lineage>
        <taxon>Bacteria</taxon>
        <taxon>Pseudomonadati</taxon>
        <taxon>Myxococcota</taxon>
        <taxon>Myxococcia</taxon>
        <taxon>Myxococcales</taxon>
        <taxon>Sorangiineae</taxon>
        <taxon>Pendulisporaceae</taxon>
        <taxon>Pendulispora</taxon>
    </lineage>
</organism>
<evidence type="ECO:0000313" key="5">
    <source>
        <dbReference type="EMBL" id="WXB13514.1"/>
    </source>
</evidence>
<protein>
    <recommendedName>
        <fullName evidence="7">Naringenin-chalcone synthase</fullName>
    </recommendedName>
</protein>
<dbReference type="Pfam" id="PF00195">
    <property type="entry name" value="Chal_sti_synt_N"/>
    <property type="match status" value="1"/>
</dbReference>
<keyword evidence="2" id="KW-0808">Transferase</keyword>
<dbReference type="PANTHER" id="PTHR11877:SF46">
    <property type="entry name" value="TYPE III POLYKETIDE SYNTHASE A"/>
    <property type="match status" value="1"/>
</dbReference>
<dbReference type="Gene3D" id="3.40.47.10">
    <property type="match status" value="1"/>
</dbReference>
<accession>A0ABZ2LV67</accession>
<feature type="domain" description="Chalcone/stilbene synthase C-terminal" evidence="4">
    <location>
        <begin position="234"/>
        <end position="372"/>
    </location>
</feature>
<evidence type="ECO:0000259" key="3">
    <source>
        <dbReference type="Pfam" id="PF00195"/>
    </source>
</evidence>
<keyword evidence="6" id="KW-1185">Reference proteome</keyword>
<evidence type="ECO:0000313" key="6">
    <source>
        <dbReference type="Proteomes" id="UP001370348"/>
    </source>
</evidence>
<dbReference type="InterPro" id="IPR011141">
    <property type="entry name" value="Polyketide_synthase_type-III"/>
</dbReference>